<accession>A0A814RBL5</accession>
<dbReference type="Pfam" id="PF03496">
    <property type="entry name" value="ADPrib_exo_Tox"/>
    <property type="match status" value="1"/>
</dbReference>
<evidence type="ECO:0000313" key="4">
    <source>
        <dbReference type="Proteomes" id="UP000663829"/>
    </source>
</evidence>
<sequence>MVVPTSSASESLCSNDILSWKFPKALGCYTLIGRSRADDATSLFIPELDILFDCGCLVTATRPLHIFITHTHLDHCLDITRLWSKSRIPQVYLPISAVQPVKDYIRKCQVLTMVKEIDPDPAQWVPSHELIGVKPDDLFDFRKTMKIRVFEMDYSVPCCGYGFYERRQKLKKEYEHLSSKDIGKMKQENKNLELGEERIVPLFVFMGDTTVSIFNRYENEVFQFPLIIVECSYIDSILHKEPASEGKHIIWNSTVCGREKETDLHPLLLADPNSSLNKLSQPQISYTAKEEMITKLKEYYHDNEPELRQVEEFDQAYSSEDVIRWYVRPFIFRPITQALRMQDAGQIHAYRFLINDLRLMILQEYEQIKDFVEHLTVYRSGQFSNDEFEQMKNNIGNTITKNEFWSTTRSREIALMFAKSCDPTSGRKSVLFEITFDAKSSAVIADISRRSDYPDESEMLFDLGTTFEIQSIHLEEASNLWIIKLKTN</sequence>
<dbReference type="EMBL" id="CAJOBC010006341">
    <property type="protein sequence ID" value="CAF3895458.1"/>
    <property type="molecule type" value="Genomic_DNA"/>
</dbReference>
<dbReference type="Gene3D" id="3.90.176.10">
    <property type="entry name" value="Toxin ADP-ribosyltransferase, Chain A, domain 1"/>
    <property type="match status" value="1"/>
</dbReference>
<name>A0A814RBL5_9BILA</name>
<evidence type="ECO:0000313" key="2">
    <source>
        <dbReference type="EMBL" id="CAF1131693.1"/>
    </source>
</evidence>
<evidence type="ECO:0000259" key="1">
    <source>
        <dbReference type="Pfam" id="PF03496"/>
    </source>
</evidence>
<dbReference type="OrthoDB" id="527344at2759"/>
<organism evidence="2 4">
    <name type="scientific">Didymodactylos carnosus</name>
    <dbReference type="NCBI Taxonomy" id="1234261"/>
    <lineage>
        <taxon>Eukaryota</taxon>
        <taxon>Metazoa</taxon>
        <taxon>Spiralia</taxon>
        <taxon>Gnathifera</taxon>
        <taxon>Rotifera</taxon>
        <taxon>Eurotatoria</taxon>
        <taxon>Bdelloidea</taxon>
        <taxon>Philodinida</taxon>
        <taxon>Philodinidae</taxon>
        <taxon>Didymodactylos</taxon>
    </lineage>
</organism>
<dbReference type="SUPFAM" id="SSF56399">
    <property type="entry name" value="ADP-ribosylation"/>
    <property type="match status" value="1"/>
</dbReference>
<dbReference type="PROSITE" id="PS51996">
    <property type="entry name" value="TR_MART"/>
    <property type="match status" value="1"/>
</dbReference>
<keyword evidence="4" id="KW-1185">Reference proteome</keyword>
<dbReference type="Gene3D" id="3.60.15.10">
    <property type="entry name" value="Ribonuclease Z/Hydroxyacylglutathione hydrolase-like"/>
    <property type="match status" value="1"/>
</dbReference>
<dbReference type="PANTHER" id="PTHR46504:SF2">
    <property type="entry name" value="TRNASE Z TRZ1"/>
    <property type="match status" value="1"/>
</dbReference>
<dbReference type="GO" id="GO:0005576">
    <property type="term" value="C:extracellular region"/>
    <property type="evidence" value="ECO:0007669"/>
    <property type="project" value="InterPro"/>
</dbReference>
<dbReference type="SUPFAM" id="SSF56281">
    <property type="entry name" value="Metallo-hydrolase/oxidoreductase"/>
    <property type="match status" value="1"/>
</dbReference>
<dbReference type="PANTHER" id="PTHR46504">
    <property type="entry name" value="TRNASE Z TRZ1"/>
    <property type="match status" value="1"/>
</dbReference>
<dbReference type="EMBL" id="CAJNOQ010006341">
    <property type="protein sequence ID" value="CAF1131693.1"/>
    <property type="molecule type" value="Genomic_DNA"/>
</dbReference>
<feature type="domain" description="ADP ribosyltransferase" evidence="1">
    <location>
        <begin position="372"/>
        <end position="479"/>
    </location>
</feature>
<dbReference type="InterPro" id="IPR003540">
    <property type="entry name" value="ADP-ribosyltransferase"/>
</dbReference>
<dbReference type="AlphaFoldDB" id="A0A814RBL5"/>
<reference evidence="2" key="1">
    <citation type="submission" date="2021-02" db="EMBL/GenBank/DDBJ databases">
        <authorList>
            <person name="Nowell W R."/>
        </authorList>
    </citation>
    <scope>NUCLEOTIDE SEQUENCE</scope>
</reference>
<dbReference type="Proteomes" id="UP000681722">
    <property type="component" value="Unassembled WGS sequence"/>
</dbReference>
<proteinExistence type="predicted"/>
<evidence type="ECO:0000313" key="3">
    <source>
        <dbReference type="EMBL" id="CAF3895458.1"/>
    </source>
</evidence>
<protein>
    <recommendedName>
        <fullName evidence="1">ADP ribosyltransferase domain-containing protein</fullName>
    </recommendedName>
</protein>
<comment type="caution">
    <text evidence="2">The sequence shown here is derived from an EMBL/GenBank/DDBJ whole genome shotgun (WGS) entry which is preliminary data.</text>
</comment>
<dbReference type="Proteomes" id="UP000663829">
    <property type="component" value="Unassembled WGS sequence"/>
</dbReference>
<dbReference type="InterPro" id="IPR036866">
    <property type="entry name" value="RibonucZ/Hydroxyglut_hydro"/>
</dbReference>
<gene>
    <name evidence="2" type="ORF">GPM918_LOCUS20228</name>
    <name evidence="3" type="ORF">SRO942_LOCUS20225</name>
</gene>